<dbReference type="GO" id="GO:0015833">
    <property type="term" value="P:peptide transport"/>
    <property type="evidence" value="ECO:0007669"/>
    <property type="project" value="InterPro"/>
</dbReference>
<keyword evidence="5" id="KW-0547">Nucleotide-binding</keyword>
<dbReference type="FunFam" id="3.40.50.300:FF:000016">
    <property type="entry name" value="Oligopeptide ABC transporter ATP-binding component"/>
    <property type="match status" value="1"/>
</dbReference>
<proteinExistence type="inferred from homology"/>
<evidence type="ECO:0000256" key="6">
    <source>
        <dbReference type="ARBA" id="ARBA00022840"/>
    </source>
</evidence>
<dbReference type="GO" id="GO:0005886">
    <property type="term" value="C:plasma membrane"/>
    <property type="evidence" value="ECO:0007669"/>
    <property type="project" value="UniProtKB-SubCell"/>
</dbReference>
<accession>A4J1I7</accession>
<dbReference type="InterPro" id="IPR003593">
    <property type="entry name" value="AAA+_ATPase"/>
</dbReference>
<gene>
    <name evidence="9" type="ordered locus">Dred_0392</name>
</gene>
<evidence type="ECO:0000259" key="8">
    <source>
        <dbReference type="PROSITE" id="PS50893"/>
    </source>
</evidence>
<dbReference type="PROSITE" id="PS50893">
    <property type="entry name" value="ABC_TRANSPORTER_2"/>
    <property type="match status" value="1"/>
</dbReference>
<evidence type="ECO:0000313" key="10">
    <source>
        <dbReference type="Proteomes" id="UP000001556"/>
    </source>
</evidence>
<evidence type="ECO:0000256" key="7">
    <source>
        <dbReference type="ARBA" id="ARBA00023136"/>
    </source>
</evidence>
<keyword evidence="3" id="KW-0813">Transport</keyword>
<dbReference type="InterPro" id="IPR017871">
    <property type="entry name" value="ABC_transporter-like_CS"/>
</dbReference>
<dbReference type="OrthoDB" id="9779287at2"/>
<dbReference type="EMBL" id="CP000612">
    <property type="protein sequence ID" value="ABO48940.1"/>
    <property type="molecule type" value="Genomic_DNA"/>
</dbReference>
<dbReference type="InterPro" id="IPR003439">
    <property type="entry name" value="ABC_transporter-like_ATP-bd"/>
</dbReference>
<evidence type="ECO:0000313" key="9">
    <source>
        <dbReference type="EMBL" id="ABO48940.1"/>
    </source>
</evidence>
<comment type="similarity">
    <text evidence="2">Belongs to the ABC transporter superfamily.</text>
</comment>
<dbReference type="CDD" id="cd03257">
    <property type="entry name" value="ABC_NikE_OppD_transporters"/>
    <property type="match status" value="1"/>
</dbReference>
<dbReference type="InterPro" id="IPR027417">
    <property type="entry name" value="P-loop_NTPase"/>
</dbReference>
<dbReference type="Pfam" id="PF08352">
    <property type="entry name" value="oligo_HPY"/>
    <property type="match status" value="1"/>
</dbReference>
<dbReference type="Gene3D" id="3.40.50.300">
    <property type="entry name" value="P-loop containing nucleotide triphosphate hydrolases"/>
    <property type="match status" value="1"/>
</dbReference>
<dbReference type="PANTHER" id="PTHR43297:SF2">
    <property type="entry name" value="DIPEPTIDE TRANSPORT ATP-BINDING PROTEIN DPPD"/>
    <property type="match status" value="1"/>
</dbReference>
<feature type="domain" description="ABC transporter" evidence="8">
    <location>
        <begin position="7"/>
        <end position="256"/>
    </location>
</feature>
<dbReference type="PROSITE" id="PS00211">
    <property type="entry name" value="ABC_TRANSPORTER_1"/>
    <property type="match status" value="1"/>
</dbReference>
<dbReference type="InterPro" id="IPR050388">
    <property type="entry name" value="ABC_Ni/Peptide_Import"/>
</dbReference>
<dbReference type="Proteomes" id="UP000001556">
    <property type="component" value="Chromosome"/>
</dbReference>
<dbReference type="HOGENOM" id="CLU_000604_1_23_9"/>
<dbReference type="RefSeq" id="WP_011876778.1">
    <property type="nucleotide sequence ID" value="NC_009253.1"/>
</dbReference>
<dbReference type="STRING" id="349161.Dred_0392"/>
<reference evidence="9 10" key="1">
    <citation type="submission" date="2007-03" db="EMBL/GenBank/DDBJ databases">
        <title>Complete sequence of Desulfotomaculum reducens MI-1.</title>
        <authorList>
            <consortium name="US DOE Joint Genome Institute"/>
            <person name="Copeland A."/>
            <person name="Lucas S."/>
            <person name="Lapidus A."/>
            <person name="Barry K."/>
            <person name="Detter J.C."/>
            <person name="Glavina del Rio T."/>
            <person name="Hammon N."/>
            <person name="Israni S."/>
            <person name="Dalin E."/>
            <person name="Tice H."/>
            <person name="Pitluck S."/>
            <person name="Sims D."/>
            <person name="Brettin T."/>
            <person name="Bruce D."/>
            <person name="Han C."/>
            <person name="Tapia R."/>
            <person name="Schmutz J."/>
            <person name="Larimer F."/>
            <person name="Land M."/>
            <person name="Hauser L."/>
            <person name="Kyrpides N."/>
            <person name="Kim E."/>
            <person name="Tebo B.M."/>
            <person name="Richardson P."/>
        </authorList>
    </citation>
    <scope>NUCLEOTIDE SEQUENCE [LARGE SCALE GENOMIC DNA]</scope>
    <source>
        <strain evidence="9 10">MI-1</strain>
    </source>
</reference>
<sequence length="324" mass="35610">MNHYFEIKDLKVGFKTFEGQKRVLDIEHLAIQKGEAYGLIGESGSGKTVLALTILKLLTMPPAIVESGKILFNGMDLITKSEHDMRLIRGKKISMIFQDPMSTLNPVFTVGEQLRQVIQHNRGVAKKEAAKIALETIDLVKLPDAKSIIDKYPHELSGGQRQRIIIAIALSCGAELLIADEPTRNLDVTIQAGILKLIAELQRELKVSVLFIANNPGLVSAVCNHVAILQEGKIVEKGTVRDVLRNPIHPYTTALLNTIPKSKKEKIDLKKLIATDGAECNGGCTYYARCLKRQGNCQNQSPTLHPIEGTHFVACHLGLEGSEP</sequence>
<keyword evidence="6" id="KW-0067">ATP-binding</keyword>
<dbReference type="Pfam" id="PF00005">
    <property type="entry name" value="ABC_tran"/>
    <property type="match status" value="1"/>
</dbReference>
<keyword evidence="4" id="KW-1003">Cell membrane</keyword>
<evidence type="ECO:0000256" key="1">
    <source>
        <dbReference type="ARBA" id="ARBA00004202"/>
    </source>
</evidence>
<name>A4J1I7_DESRM</name>
<evidence type="ECO:0000256" key="3">
    <source>
        <dbReference type="ARBA" id="ARBA00022448"/>
    </source>
</evidence>
<comment type="subcellular location">
    <subcellularLocation>
        <location evidence="1">Cell membrane</location>
        <topology evidence="1">Peripheral membrane protein</topology>
    </subcellularLocation>
</comment>
<dbReference type="SMART" id="SM00382">
    <property type="entry name" value="AAA"/>
    <property type="match status" value="1"/>
</dbReference>
<evidence type="ECO:0000256" key="5">
    <source>
        <dbReference type="ARBA" id="ARBA00022741"/>
    </source>
</evidence>
<dbReference type="NCBIfam" id="TIGR01727">
    <property type="entry name" value="oligo_HPY"/>
    <property type="match status" value="1"/>
</dbReference>
<protein>
    <submittedName>
        <fullName evidence="9">Oligopeptide/dipeptide ABC transporter, ATPase subunit</fullName>
    </submittedName>
</protein>
<dbReference type="GO" id="GO:0016887">
    <property type="term" value="F:ATP hydrolysis activity"/>
    <property type="evidence" value="ECO:0007669"/>
    <property type="project" value="InterPro"/>
</dbReference>
<dbReference type="GO" id="GO:0005524">
    <property type="term" value="F:ATP binding"/>
    <property type="evidence" value="ECO:0007669"/>
    <property type="project" value="UniProtKB-KW"/>
</dbReference>
<organism evidence="9 10">
    <name type="scientific">Desulforamulus reducens (strain ATCC BAA-1160 / DSM 100696 / MI-1)</name>
    <name type="common">Desulfotomaculum reducens</name>
    <dbReference type="NCBI Taxonomy" id="349161"/>
    <lineage>
        <taxon>Bacteria</taxon>
        <taxon>Bacillati</taxon>
        <taxon>Bacillota</taxon>
        <taxon>Clostridia</taxon>
        <taxon>Eubacteriales</taxon>
        <taxon>Peptococcaceae</taxon>
        <taxon>Desulforamulus</taxon>
    </lineage>
</organism>
<dbReference type="KEGG" id="drm:Dred_0392"/>
<dbReference type="SUPFAM" id="SSF52540">
    <property type="entry name" value="P-loop containing nucleoside triphosphate hydrolases"/>
    <property type="match status" value="1"/>
</dbReference>
<dbReference type="InterPro" id="IPR013563">
    <property type="entry name" value="Oligopep_ABC_C"/>
</dbReference>
<dbReference type="PANTHER" id="PTHR43297">
    <property type="entry name" value="OLIGOPEPTIDE TRANSPORT ATP-BINDING PROTEIN APPD"/>
    <property type="match status" value="1"/>
</dbReference>
<dbReference type="eggNOG" id="COG0444">
    <property type="taxonomic scope" value="Bacteria"/>
</dbReference>
<keyword evidence="7" id="KW-0472">Membrane</keyword>
<evidence type="ECO:0000256" key="4">
    <source>
        <dbReference type="ARBA" id="ARBA00022475"/>
    </source>
</evidence>
<dbReference type="AlphaFoldDB" id="A4J1I7"/>
<evidence type="ECO:0000256" key="2">
    <source>
        <dbReference type="ARBA" id="ARBA00005417"/>
    </source>
</evidence>
<keyword evidence="10" id="KW-1185">Reference proteome</keyword>